<sequence length="348" mass="37828">MRKMMKSGAPLIILSASLLVSGCGLWGEKAGNELDPPKVNYVKEGQSLDKKDKAASAEQTNKRQLFLFDSNGMVVPQVLALPKNDETAKQVLQYLVKDGPVSNMLPNGFQAVLPADTEVLSVNIKKGTATANFSKEFTEYNAADEMKILQAITFTLTQFDNIKKVKIQIAGKNQNSMPVNNTPVGDGVSRVDGINLENGSVADITNSELVTLYFLAQTQDQTYYVPVTRRVAKEGTDKVTATIEHLIDGPSAESSLLTDFRTDVKLLSTPVVKDGVVTLNFNGALLDNKEESMIADEVLNSIVLSLTELSEVKKVAIKVDGKSKIFNEKGKELTAPVSRPKEVNTGEF</sequence>
<dbReference type="STRING" id="1221500.ABE65_015195"/>
<evidence type="ECO:0000313" key="3">
    <source>
        <dbReference type="EMBL" id="ANC78069.1"/>
    </source>
</evidence>
<dbReference type="EMBL" id="CP015378">
    <property type="protein sequence ID" value="ANC78069.1"/>
    <property type="molecule type" value="Genomic_DNA"/>
</dbReference>
<accession>A0A161J794</accession>
<organism evidence="3 4">
    <name type="scientific">Fictibacillus phosphorivorans</name>
    <dbReference type="NCBI Taxonomy" id="1221500"/>
    <lineage>
        <taxon>Bacteria</taxon>
        <taxon>Bacillati</taxon>
        <taxon>Bacillota</taxon>
        <taxon>Bacilli</taxon>
        <taxon>Bacillales</taxon>
        <taxon>Fictibacillaceae</taxon>
        <taxon>Fictibacillus</taxon>
    </lineage>
</organism>
<dbReference type="KEGG" id="fpn:ABE65_015195"/>
<gene>
    <name evidence="3" type="ORF">ABE65_015195</name>
</gene>
<dbReference type="PROSITE" id="PS51257">
    <property type="entry name" value="PROKAR_LIPOPROTEIN"/>
    <property type="match status" value="1"/>
</dbReference>
<proteinExistence type="predicted"/>
<keyword evidence="4" id="KW-1185">Reference proteome</keyword>
<reference evidence="3 4" key="1">
    <citation type="submission" date="2016-04" db="EMBL/GenBank/DDBJ databases">
        <title>Complete genome sequence of Fictibacillus phosphorivorans G25-29, a strain toxic to nematodes.</title>
        <authorList>
            <person name="Zheng Z."/>
        </authorList>
    </citation>
    <scope>NUCLEOTIDE SEQUENCE [LARGE SCALE GENOMIC DNA]</scope>
    <source>
        <strain evidence="3 4">G25-29</strain>
    </source>
</reference>
<feature type="domain" description="GerMN" evidence="2">
    <location>
        <begin position="239"/>
        <end position="328"/>
    </location>
</feature>
<evidence type="ECO:0000259" key="2">
    <source>
        <dbReference type="SMART" id="SM00909"/>
    </source>
</evidence>
<name>A0A161J794_9BACL</name>
<feature type="chain" id="PRO_5007823267" evidence="1">
    <location>
        <begin position="27"/>
        <end position="348"/>
    </location>
</feature>
<protein>
    <submittedName>
        <fullName evidence="3">Sporulation protein</fullName>
    </submittedName>
</protein>
<dbReference type="Proteomes" id="UP000076623">
    <property type="component" value="Chromosome"/>
</dbReference>
<dbReference type="AlphaFoldDB" id="A0A161J794"/>
<dbReference type="SMART" id="SM00909">
    <property type="entry name" value="Germane"/>
    <property type="match status" value="2"/>
</dbReference>
<feature type="signal peptide" evidence="1">
    <location>
        <begin position="1"/>
        <end position="26"/>
    </location>
</feature>
<dbReference type="InterPro" id="IPR019606">
    <property type="entry name" value="GerMN"/>
</dbReference>
<dbReference type="Pfam" id="PF10646">
    <property type="entry name" value="Germane"/>
    <property type="match status" value="2"/>
</dbReference>
<feature type="domain" description="GerMN" evidence="2">
    <location>
        <begin position="88"/>
        <end position="178"/>
    </location>
</feature>
<evidence type="ECO:0000313" key="4">
    <source>
        <dbReference type="Proteomes" id="UP000076623"/>
    </source>
</evidence>
<evidence type="ECO:0000256" key="1">
    <source>
        <dbReference type="SAM" id="SignalP"/>
    </source>
</evidence>
<keyword evidence="1" id="KW-0732">Signal</keyword>